<feature type="compositionally biased region" description="Acidic residues" evidence="3">
    <location>
        <begin position="31"/>
        <end position="40"/>
    </location>
</feature>
<dbReference type="Pfam" id="PF01192">
    <property type="entry name" value="RNA_pol_Rpb6"/>
    <property type="match status" value="1"/>
</dbReference>
<proteinExistence type="predicted"/>
<dbReference type="PANTHER" id="PTHR47227">
    <property type="entry name" value="DNA-DIRECTED RNA POLYMERASE SUBUNIT K"/>
    <property type="match status" value="1"/>
</dbReference>
<feature type="region of interest" description="Disordered" evidence="3">
    <location>
        <begin position="1"/>
        <end position="70"/>
    </location>
</feature>
<reference evidence="4" key="1">
    <citation type="submission" date="2018-10" db="EMBL/GenBank/DDBJ databases">
        <title>Hidden diversity of soil giant viruses.</title>
        <authorList>
            <person name="Schulz F."/>
            <person name="Alteio L."/>
            <person name="Goudeau D."/>
            <person name="Ryan E.M."/>
            <person name="Malmstrom R.R."/>
            <person name="Blanchard J."/>
            <person name="Woyke T."/>
        </authorList>
    </citation>
    <scope>NUCLEOTIDE SEQUENCE</scope>
    <source>
        <strain evidence="4">HYV1</strain>
    </source>
</reference>
<sequence>MPLKKKVGKGGAVSGVSEDVTDIIDKKDFEGSSEEEEGDVAVERDVSSEKEKEEDDDTLKNADYGDDEAKEAEIFEEGEEAYEDDTCVYKFAKKSMSESDEEEEEVVFEDDIEVGKNTDQIVAAEERETKPILTKYERVRILGDRAKQLSLGAKPMLLNVDNMNPKEIAKLELERKVIPFIIEKTLPDGRRERWKLNELAIVN</sequence>
<name>A0A3G5AC56_9VIRU</name>
<dbReference type="GO" id="GO:0042797">
    <property type="term" value="P:tRNA transcription by RNA polymerase III"/>
    <property type="evidence" value="ECO:0007669"/>
    <property type="project" value="TreeGrafter"/>
</dbReference>
<accession>A0A3G5AC56</accession>
<dbReference type="EMBL" id="MK072423">
    <property type="protein sequence ID" value="AYV84816.1"/>
    <property type="molecule type" value="Genomic_DNA"/>
</dbReference>
<dbReference type="InterPro" id="IPR036161">
    <property type="entry name" value="RPB6/omega-like_sf"/>
</dbReference>
<dbReference type="GO" id="GO:0003677">
    <property type="term" value="F:DNA binding"/>
    <property type="evidence" value="ECO:0007669"/>
    <property type="project" value="InterPro"/>
</dbReference>
<dbReference type="PANTHER" id="PTHR47227:SF5">
    <property type="entry name" value="DNA-DIRECTED RNA POLYMERASES I, II, AND III SUBUNIT RPABC2"/>
    <property type="match status" value="1"/>
</dbReference>
<protein>
    <submittedName>
        <fullName evidence="4">DNA-directed RNA polymerase subunit 6</fullName>
    </submittedName>
</protein>
<dbReference type="GO" id="GO:0006366">
    <property type="term" value="P:transcription by RNA polymerase II"/>
    <property type="evidence" value="ECO:0007669"/>
    <property type="project" value="TreeGrafter"/>
</dbReference>
<keyword evidence="1 4" id="KW-0240">DNA-directed RNA polymerase</keyword>
<dbReference type="GO" id="GO:0000428">
    <property type="term" value="C:DNA-directed RNA polymerase complex"/>
    <property type="evidence" value="ECO:0007669"/>
    <property type="project" value="UniProtKB-KW"/>
</dbReference>
<evidence type="ECO:0000256" key="1">
    <source>
        <dbReference type="ARBA" id="ARBA00022478"/>
    </source>
</evidence>
<dbReference type="SUPFAM" id="SSF63562">
    <property type="entry name" value="RPB6/omega subunit-like"/>
    <property type="match status" value="1"/>
</dbReference>
<keyword evidence="2" id="KW-0804">Transcription</keyword>
<dbReference type="GO" id="GO:0006360">
    <property type="term" value="P:transcription by RNA polymerase I"/>
    <property type="evidence" value="ECO:0007669"/>
    <property type="project" value="TreeGrafter"/>
</dbReference>
<evidence type="ECO:0000256" key="3">
    <source>
        <dbReference type="SAM" id="MobiDB-lite"/>
    </source>
</evidence>
<dbReference type="Gene3D" id="3.90.940.10">
    <property type="match status" value="1"/>
</dbReference>
<dbReference type="InterPro" id="IPR006110">
    <property type="entry name" value="Pol_omega/Rpo6/RPB6"/>
</dbReference>
<organism evidence="4">
    <name type="scientific">Hyperionvirus sp</name>
    <dbReference type="NCBI Taxonomy" id="2487770"/>
    <lineage>
        <taxon>Viruses</taxon>
        <taxon>Varidnaviria</taxon>
        <taxon>Bamfordvirae</taxon>
        <taxon>Nucleocytoviricota</taxon>
        <taxon>Megaviricetes</taxon>
        <taxon>Imitervirales</taxon>
        <taxon>Mimiviridae</taxon>
        <taxon>Klosneuvirinae</taxon>
    </lineage>
</organism>
<gene>
    <name evidence="4" type="ORF">Hyperionvirus41_3</name>
</gene>
<feature type="compositionally biased region" description="Basic and acidic residues" evidence="3">
    <location>
        <begin position="41"/>
        <end position="51"/>
    </location>
</feature>
<evidence type="ECO:0000313" key="4">
    <source>
        <dbReference type="EMBL" id="AYV84816.1"/>
    </source>
</evidence>
<evidence type="ECO:0000256" key="2">
    <source>
        <dbReference type="ARBA" id="ARBA00023163"/>
    </source>
</evidence>
<dbReference type="GO" id="GO:0003899">
    <property type="term" value="F:DNA-directed RNA polymerase activity"/>
    <property type="evidence" value="ECO:0007669"/>
    <property type="project" value="InterPro"/>
</dbReference>